<gene>
    <name evidence="1" type="ORF">ESZ36_20750</name>
</gene>
<dbReference type="AlphaFoldDB" id="A0A5C6Q5A8"/>
<dbReference type="RefSeq" id="WP_146791428.1">
    <property type="nucleotide sequence ID" value="NZ_VOLT01000015.1"/>
</dbReference>
<comment type="caution">
    <text evidence="1">The sequence shown here is derived from an EMBL/GenBank/DDBJ whole genome shotgun (WGS) entry which is preliminary data.</text>
</comment>
<dbReference type="PROSITE" id="PS51257">
    <property type="entry name" value="PROKAR_LIPOPROTEIN"/>
    <property type="match status" value="1"/>
</dbReference>
<organism evidence="1 2">
    <name type="scientific">Colwellia demingiae</name>
    <dbReference type="NCBI Taxonomy" id="89401"/>
    <lineage>
        <taxon>Bacteria</taxon>
        <taxon>Pseudomonadati</taxon>
        <taxon>Pseudomonadota</taxon>
        <taxon>Gammaproteobacteria</taxon>
        <taxon>Alteromonadales</taxon>
        <taxon>Colwelliaceae</taxon>
        <taxon>Colwellia</taxon>
    </lineage>
</organism>
<name>A0A5C6Q5A8_9GAMM</name>
<accession>A0A5C6Q5A8</accession>
<evidence type="ECO:0000313" key="1">
    <source>
        <dbReference type="EMBL" id="TWX64104.1"/>
    </source>
</evidence>
<evidence type="ECO:0000313" key="2">
    <source>
        <dbReference type="Proteomes" id="UP000321822"/>
    </source>
</evidence>
<keyword evidence="2" id="KW-1185">Reference proteome</keyword>
<sequence length="506" mass="57071">MINNNNKLIISSVFALSLTACGGGGSDTPEILLTPDTVEKPIPVPVPITKPAPLPSETTIRSSGKVIDGYVVGATVWLDFDGDGKYDQQTEPSTVSGESGDYSFEFSEDQAACVPYSTTYVDVPVGAMDLDLGEVTEAYQMSFPPSIEAISDNDIRNISPLTTVIWGQLKRQLKASGKGNLTCDQLKQDSALRNEIKNEVENVMLNLVQHYNLSEEQIYSDFIASKDTETYDHAQAIVKGLKAAYKHKKKLEKIYPDAAEIRVTVYQDAVRDEELGFTDAWYRDEIIFLDTEDFSEFVKLADDQSLSKADIILSKFHESGQPWGDQNVGGWLRVRQDIYRNDDNSYRCGNIERVSFEENSVQYELSNIVPTVSFATIEECSNDNLENPYERSYSYRFAEGNSTYSTELHFREQNQEFTALPDWINIKDKSDMLAATEIISNMSSFAIGWNQDVLVDTDYWRKRLEYDNIVIDKDNENNWVKSIKQEDNTTLFECSVDGVVWIACEG</sequence>
<dbReference type="OrthoDB" id="5592666at2"/>
<dbReference type="Proteomes" id="UP000321822">
    <property type="component" value="Unassembled WGS sequence"/>
</dbReference>
<dbReference type="EMBL" id="VOLT01000015">
    <property type="protein sequence ID" value="TWX64104.1"/>
    <property type="molecule type" value="Genomic_DNA"/>
</dbReference>
<proteinExistence type="predicted"/>
<reference evidence="1 2" key="1">
    <citation type="submission" date="2019-07" db="EMBL/GenBank/DDBJ databases">
        <title>Genomes of sea-ice associated Colwellia species.</title>
        <authorList>
            <person name="Bowman J.P."/>
        </authorList>
    </citation>
    <scope>NUCLEOTIDE SEQUENCE [LARGE SCALE GENOMIC DNA]</scope>
    <source>
        <strain evidence="1 2">ACAM 459</strain>
    </source>
</reference>
<evidence type="ECO:0008006" key="3">
    <source>
        <dbReference type="Google" id="ProtNLM"/>
    </source>
</evidence>
<protein>
    <recommendedName>
        <fullName evidence="3">Lipoprotein</fullName>
    </recommendedName>
</protein>